<feature type="transmembrane region" description="Helical" evidence="10">
    <location>
        <begin position="565"/>
        <end position="584"/>
    </location>
</feature>
<evidence type="ECO:0000256" key="9">
    <source>
        <dbReference type="ARBA" id="ARBA00023136"/>
    </source>
</evidence>
<dbReference type="Pfam" id="PF01699">
    <property type="entry name" value="Na_Ca_ex"/>
    <property type="match status" value="2"/>
</dbReference>
<evidence type="ECO:0000256" key="3">
    <source>
        <dbReference type="ARBA" id="ARBA00022449"/>
    </source>
</evidence>
<dbReference type="Gene3D" id="1.20.1420.30">
    <property type="entry name" value="NCX, central ion-binding region"/>
    <property type="match status" value="1"/>
</dbReference>
<feature type="domain" description="Inner membrane component" evidence="12">
    <location>
        <begin position="131"/>
        <end position="181"/>
    </location>
</feature>
<comment type="caution">
    <text evidence="13">The sequence shown here is derived from an EMBL/GenBank/DDBJ whole genome shotgun (WGS) entry which is preliminary data.</text>
</comment>
<dbReference type="InterPro" id="IPR044880">
    <property type="entry name" value="NCX_ion-bd_dom_sf"/>
</dbReference>
<feature type="transmembrane region" description="Helical" evidence="10">
    <location>
        <begin position="311"/>
        <end position="331"/>
    </location>
</feature>
<keyword evidence="5" id="KW-0106">Calcium</keyword>
<dbReference type="Proteomes" id="UP000565754">
    <property type="component" value="Unassembled WGS sequence"/>
</dbReference>
<feature type="transmembrane region" description="Helical" evidence="10">
    <location>
        <begin position="412"/>
        <end position="434"/>
    </location>
</feature>
<feature type="transmembrane region" description="Helical" evidence="10">
    <location>
        <begin position="337"/>
        <end position="359"/>
    </location>
</feature>
<feature type="transmembrane region" description="Helical" evidence="10">
    <location>
        <begin position="662"/>
        <end position="683"/>
    </location>
</feature>
<name>A0A7L1E7E9_OENON</name>
<sequence length="716" mass="78522">VPKVRDSRGDSDGPRRGSLCERHCAAINNVHGELGELGCHPHRPRVPPATSTPSCCQQHSEEVCESCVLKTTLTAENAVEANKLSNNYKFGFKKWKSHVTARPWEDRSEIVKELYSDLNVIRASGGSTLTCGNVLYLLLFGWWLSLLYVLVAAVMFLSVMGAPYGRLCWQLAGYFLWPFGKVIQKVEVPKSHQVCDAGAGESSALLGGPTPRRWLGTGHWHHAGTAVWLCLGYPLLALAHGLVCVAAWLLIVLIPVAKLSGRAAARLLLLPPRRLLVRRLGTTQVPLEGEVILCCYRAANPYYYKYAVDGINVFAVNLLPLVLVTLVLGYVDSPNHLTGSAVKFTLALLSIMPLSYYIGMAIASISAQSNFAVGAVVNATFGSITELTFYITALIKGSREGNRCYAEVVKSALTGTLVGCVLFVPGLCMVIGGIRHQEQRFNSRSAGVSSALLFLSVGGVFAPTLFSKVYGKLVCGECHNVTQNPLGHYLCHNCHFDLMDNNGTLYYSHVQPLVYTVSLLLPAAYLIGLFFTLKTHTHIYDIHISDCHMPGHHHSAVVHWSRWRALLILLLSTLCMSACADLATEHISPILTNSTISQYFIGVTVLAMVPELPEIVNGIQFALQNNLSLSIEIGNCIAVQVCMLQIPILVLFTIFYPTNFTLVFSDLHVYASMFSVVLMNYIFMDGKCDYFQGTVLVMVYFILLAVYFFAPSPSGC</sequence>
<dbReference type="GO" id="GO:0006874">
    <property type="term" value="P:intracellular calcium ion homeostasis"/>
    <property type="evidence" value="ECO:0007669"/>
    <property type="project" value="TreeGrafter"/>
</dbReference>
<reference evidence="13 14" key="1">
    <citation type="submission" date="2019-09" db="EMBL/GenBank/DDBJ databases">
        <title>Bird 10,000 Genomes (B10K) Project - Family phase.</title>
        <authorList>
            <person name="Zhang G."/>
        </authorList>
    </citation>
    <scope>NUCLEOTIDE SEQUENCE [LARGE SCALE GENOMIC DNA]</scope>
    <source>
        <strain evidence="13">B10K-DU-001-74</strain>
        <tissue evidence="13">Muscle</tissue>
    </source>
</reference>
<organism evidence="13 14">
    <name type="scientific">Oenanthe oenanthe</name>
    <name type="common">Northern wheatear</name>
    <dbReference type="NCBI Taxonomy" id="279966"/>
    <lineage>
        <taxon>Eukaryota</taxon>
        <taxon>Metazoa</taxon>
        <taxon>Chordata</taxon>
        <taxon>Craniata</taxon>
        <taxon>Vertebrata</taxon>
        <taxon>Euteleostomi</taxon>
        <taxon>Archelosauria</taxon>
        <taxon>Archosauria</taxon>
        <taxon>Dinosauria</taxon>
        <taxon>Saurischia</taxon>
        <taxon>Theropoda</taxon>
        <taxon>Coelurosauria</taxon>
        <taxon>Aves</taxon>
        <taxon>Neognathae</taxon>
        <taxon>Neoaves</taxon>
        <taxon>Telluraves</taxon>
        <taxon>Australaves</taxon>
        <taxon>Passeriformes</taxon>
        <taxon>Muscicapidae</taxon>
        <taxon>Oenanthe</taxon>
    </lineage>
</organism>
<evidence type="ECO:0000256" key="5">
    <source>
        <dbReference type="ARBA" id="ARBA00022568"/>
    </source>
</evidence>
<feature type="transmembrane region" description="Helical" evidence="10">
    <location>
        <begin position="513"/>
        <end position="533"/>
    </location>
</feature>
<dbReference type="FunFam" id="1.20.1420.30:FF:000014">
    <property type="entry name" value="Cation/H+ exchanger protein 2"/>
    <property type="match status" value="1"/>
</dbReference>
<dbReference type="InterPro" id="IPR004837">
    <property type="entry name" value="NaCa_Exmemb"/>
</dbReference>
<dbReference type="InterPro" id="IPR004713">
    <property type="entry name" value="CaH_exchang"/>
</dbReference>
<dbReference type="PANTHER" id="PTHR31503">
    <property type="entry name" value="VACUOLAR CALCIUM ION TRANSPORTER"/>
    <property type="match status" value="1"/>
</dbReference>
<feature type="transmembrane region" description="Helical" evidence="10">
    <location>
        <begin position="596"/>
        <end position="616"/>
    </location>
</feature>
<feature type="transmembrane region" description="Helical" evidence="10">
    <location>
        <begin position="690"/>
        <end position="710"/>
    </location>
</feature>
<dbReference type="Pfam" id="PF03733">
    <property type="entry name" value="YccF"/>
    <property type="match status" value="1"/>
</dbReference>
<keyword evidence="8" id="KW-0406">Ion transport</keyword>
<keyword evidence="3" id="KW-0050">Antiport</keyword>
<evidence type="ECO:0000313" key="14">
    <source>
        <dbReference type="Proteomes" id="UP000565754"/>
    </source>
</evidence>
<comment type="subcellular location">
    <subcellularLocation>
        <location evidence="1">Endomembrane system</location>
        <topology evidence="1">Multi-pass membrane protein</topology>
    </subcellularLocation>
</comment>
<keyword evidence="2" id="KW-0813">Transport</keyword>
<protein>
    <submittedName>
        <fullName evidence="13">VNX1 protein</fullName>
    </submittedName>
</protein>
<feature type="non-terminal residue" evidence="13">
    <location>
        <position position="716"/>
    </location>
</feature>
<keyword evidence="4" id="KW-0597">Phosphoprotein</keyword>
<feature type="non-terminal residue" evidence="13">
    <location>
        <position position="1"/>
    </location>
</feature>
<dbReference type="GO" id="GO:0015369">
    <property type="term" value="F:calcium:proton antiporter activity"/>
    <property type="evidence" value="ECO:0007669"/>
    <property type="project" value="UniProtKB-ARBA"/>
</dbReference>
<accession>A0A7L1E7E9</accession>
<feature type="transmembrane region" description="Helical" evidence="10">
    <location>
        <begin position="134"/>
        <end position="157"/>
    </location>
</feature>
<evidence type="ECO:0000313" key="13">
    <source>
        <dbReference type="EMBL" id="NXM85267.1"/>
    </source>
</evidence>
<keyword evidence="7 10" id="KW-1133">Transmembrane helix</keyword>
<evidence type="ECO:0000256" key="4">
    <source>
        <dbReference type="ARBA" id="ARBA00022553"/>
    </source>
</evidence>
<dbReference type="AlphaFoldDB" id="A0A7L1E7E9"/>
<dbReference type="GO" id="GO:0005774">
    <property type="term" value="C:vacuolar membrane"/>
    <property type="evidence" value="ECO:0007669"/>
    <property type="project" value="UniProtKB-ARBA"/>
</dbReference>
<keyword evidence="6 10" id="KW-0812">Transmembrane</keyword>
<evidence type="ECO:0000256" key="8">
    <source>
        <dbReference type="ARBA" id="ARBA00023065"/>
    </source>
</evidence>
<feature type="transmembrane region" description="Helical" evidence="10">
    <location>
        <begin position="637"/>
        <end position="656"/>
    </location>
</feature>
<feature type="domain" description="Sodium/calcium exchanger membrane region" evidence="11">
    <location>
        <begin position="565"/>
        <end position="707"/>
    </location>
</feature>
<keyword evidence="14" id="KW-1185">Reference proteome</keyword>
<gene>
    <name evidence="13" type="primary">Vnx1</name>
    <name evidence="13" type="ORF">OENOEN_R12730</name>
</gene>
<keyword evidence="5" id="KW-0109">Calcium transport</keyword>
<evidence type="ECO:0000259" key="11">
    <source>
        <dbReference type="Pfam" id="PF01699"/>
    </source>
</evidence>
<feature type="transmembrane region" description="Helical" evidence="10">
    <location>
        <begin position="235"/>
        <end position="257"/>
    </location>
</feature>
<feature type="transmembrane region" description="Helical" evidence="10">
    <location>
        <begin position="446"/>
        <end position="466"/>
    </location>
</feature>
<dbReference type="PANTHER" id="PTHR31503:SF10">
    <property type="entry name" value="VNX1 PROTEIN"/>
    <property type="match status" value="1"/>
</dbReference>
<evidence type="ECO:0000256" key="7">
    <source>
        <dbReference type="ARBA" id="ARBA00022989"/>
    </source>
</evidence>
<evidence type="ECO:0000256" key="10">
    <source>
        <dbReference type="SAM" id="Phobius"/>
    </source>
</evidence>
<evidence type="ECO:0000259" key="12">
    <source>
        <dbReference type="Pfam" id="PF03733"/>
    </source>
</evidence>
<evidence type="ECO:0000256" key="2">
    <source>
        <dbReference type="ARBA" id="ARBA00022448"/>
    </source>
</evidence>
<dbReference type="EMBL" id="VXBF01007298">
    <property type="protein sequence ID" value="NXM85267.1"/>
    <property type="molecule type" value="Genomic_DNA"/>
</dbReference>
<dbReference type="InterPro" id="IPR005185">
    <property type="entry name" value="YccF"/>
</dbReference>
<evidence type="ECO:0000256" key="6">
    <source>
        <dbReference type="ARBA" id="ARBA00022692"/>
    </source>
</evidence>
<dbReference type="GO" id="GO:0012505">
    <property type="term" value="C:endomembrane system"/>
    <property type="evidence" value="ECO:0007669"/>
    <property type="project" value="UniProtKB-SubCell"/>
</dbReference>
<feature type="transmembrane region" description="Helical" evidence="10">
    <location>
        <begin position="371"/>
        <end position="392"/>
    </location>
</feature>
<keyword evidence="9 10" id="KW-0472">Membrane</keyword>
<feature type="domain" description="Sodium/calcium exchanger membrane region" evidence="11">
    <location>
        <begin position="342"/>
        <end position="461"/>
    </location>
</feature>
<evidence type="ECO:0000256" key="1">
    <source>
        <dbReference type="ARBA" id="ARBA00004127"/>
    </source>
</evidence>
<proteinExistence type="predicted"/>